<evidence type="ECO:0000313" key="10">
    <source>
        <dbReference type="Proteomes" id="UP000515159"/>
    </source>
</evidence>
<keyword evidence="10" id="KW-1185">Reference proteome</keyword>
<keyword evidence="4" id="KW-0732">Signal</keyword>
<feature type="transmembrane region" description="Helical" evidence="9">
    <location>
        <begin position="187"/>
        <end position="206"/>
    </location>
</feature>
<protein>
    <submittedName>
        <fullName evidence="11">Nuclear envelope integral membrane protein 2 isoform X1</fullName>
    </submittedName>
</protein>
<feature type="transmembrane region" description="Helical" evidence="9">
    <location>
        <begin position="249"/>
        <end position="266"/>
    </location>
</feature>
<keyword evidence="6 9" id="KW-0472">Membrane</keyword>
<dbReference type="FunCoup" id="A0A6P8QYD3">
    <property type="interactions" value="928"/>
</dbReference>
<evidence type="ECO:0000256" key="6">
    <source>
        <dbReference type="ARBA" id="ARBA00023136"/>
    </source>
</evidence>
<evidence type="ECO:0000256" key="1">
    <source>
        <dbReference type="ARBA" id="ARBA00004575"/>
    </source>
</evidence>
<dbReference type="OrthoDB" id="509138at2759"/>
<keyword evidence="5 9" id="KW-1133">Transmembrane helix</keyword>
<organism evidence="10 11">
    <name type="scientific">Geotrypetes seraphini</name>
    <name type="common">Gaboon caecilian</name>
    <name type="synonym">Caecilia seraphini</name>
    <dbReference type="NCBI Taxonomy" id="260995"/>
    <lineage>
        <taxon>Eukaryota</taxon>
        <taxon>Metazoa</taxon>
        <taxon>Chordata</taxon>
        <taxon>Craniata</taxon>
        <taxon>Vertebrata</taxon>
        <taxon>Euteleostomi</taxon>
        <taxon>Amphibia</taxon>
        <taxon>Gymnophiona</taxon>
        <taxon>Geotrypetes</taxon>
    </lineage>
</organism>
<feature type="transmembrane region" description="Helical" evidence="9">
    <location>
        <begin position="156"/>
        <end position="175"/>
    </location>
</feature>
<dbReference type="Pfam" id="PF10225">
    <property type="entry name" value="NEMP"/>
    <property type="match status" value="1"/>
</dbReference>
<keyword evidence="7" id="KW-0539">Nucleus</keyword>
<proteinExistence type="inferred from homology"/>
<dbReference type="GeneID" id="117361622"/>
<feature type="transmembrane region" description="Helical" evidence="9">
    <location>
        <begin position="15"/>
        <end position="36"/>
    </location>
</feature>
<dbReference type="InterPro" id="IPR019358">
    <property type="entry name" value="NEMP_fam"/>
</dbReference>
<evidence type="ECO:0000256" key="9">
    <source>
        <dbReference type="SAM" id="Phobius"/>
    </source>
</evidence>
<sequence length="466" mass="53963">MCRLRPLWLDVRMRMPVPAAALGPLVVMAMFSTAFATSQELSGCKYLNDIGTLQCHQQQCYCIDMKRSRHPMHIWSSVQVRINSTGPFRVVHISKGTNCQYPETFGIFIRCLIQDIRQERELNETHIYINQANEKVCFTVQTNKERAPYTLRVKRNLFHINNFLVSCVGIFLFYFADTLSRNTVVYYSAGITVGTLATLVLLVFLLKRFIPKHNTFWVLMSGSWISSIYFLHFLKENINWLWHENKNYLFGYFLVVGCVGFVICYRNGPINNEQSIHLLTWTLQLIGCLLIYFSVSMPEAAYTLIAILVCSRVLHYPARGFCYLGRKLKDCLMSRKPGIKLLTEEEYTEQAEIETIKALEELRQCCTSPDFPAWLTMARLRNPHKFAEFVLGSYHLSEKEMDDYEEQYGPGGLFLEEQLFSGRREPEQDQQVDSIQDHQEPEEQAQNNVSLEHDLVLFIASDTIVS</sequence>
<evidence type="ECO:0000256" key="5">
    <source>
        <dbReference type="ARBA" id="ARBA00022989"/>
    </source>
</evidence>
<dbReference type="KEGG" id="gsh:117361622"/>
<accession>A0A6P8QYD3</accession>
<evidence type="ECO:0000313" key="11">
    <source>
        <dbReference type="RefSeq" id="XP_033803107.1"/>
    </source>
</evidence>
<reference evidence="11" key="1">
    <citation type="submission" date="2025-08" db="UniProtKB">
        <authorList>
            <consortium name="RefSeq"/>
        </authorList>
    </citation>
    <scope>IDENTIFICATION</scope>
</reference>
<dbReference type="AlphaFoldDB" id="A0A6P8QYD3"/>
<name>A0A6P8QYD3_GEOSA</name>
<evidence type="ECO:0000256" key="8">
    <source>
        <dbReference type="SAM" id="MobiDB-lite"/>
    </source>
</evidence>
<dbReference type="PANTHER" id="PTHR13598">
    <property type="entry name" value="AT07567P-RELATED"/>
    <property type="match status" value="1"/>
</dbReference>
<feature type="transmembrane region" description="Helical" evidence="9">
    <location>
        <begin position="215"/>
        <end position="234"/>
    </location>
</feature>
<comment type="subcellular location">
    <subcellularLocation>
        <location evidence="1">Nucleus inner membrane</location>
        <topology evidence="1">Multi-pass membrane protein</topology>
        <orientation evidence="1">Nucleoplasmic side</orientation>
    </subcellularLocation>
</comment>
<dbReference type="Proteomes" id="UP000515159">
    <property type="component" value="Chromosome 5"/>
</dbReference>
<dbReference type="RefSeq" id="XP_033803107.1">
    <property type="nucleotide sequence ID" value="XM_033947216.1"/>
</dbReference>
<keyword evidence="3 9" id="KW-0812">Transmembrane</keyword>
<dbReference type="PANTHER" id="PTHR13598:SF3">
    <property type="entry name" value="NUCLEAR ENVELOPE INTEGRAL MEMBRANE PROTEIN 2"/>
    <property type="match status" value="1"/>
</dbReference>
<feature type="region of interest" description="Disordered" evidence="8">
    <location>
        <begin position="425"/>
        <end position="447"/>
    </location>
</feature>
<dbReference type="CTD" id="100131211"/>
<gene>
    <name evidence="11" type="primary">NEMP2</name>
</gene>
<feature type="transmembrane region" description="Helical" evidence="9">
    <location>
        <begin position="278"/>
        <end position="295"/>
    </location>
</feature>
<comment type="similarity">
    <text evidence="2">Belongs to the NEMP family.</text>
</comment>
<evidence type="ECO:0000256" key="4">
    <source>
        <dbReference type="ARBA" id="ARBA00022729"/>
    </source>
</evidence>
<evidence type="ECO:0000256" key="3">
    <source>
        <dbReference type="ARBA" id="ARBA00022692"/>
    </source>
</evidence>
<dbReference type="InParanoid" id="A0A6P8QYD3"/>
<evidence type="ECO:0000256" key="7">
    <source>
        <dbReference type="ARBA" id="ARBA00023242"/>
    </source>
</evidence>
<dbReference type="GO" id="GO:0005637">
    <property type="term" value="C:nuclear inner membrane"/>
    <property type="evidence" value="ECO:0007669"/>
    <property type="project" value="UniProtKB-SubCell"/>
</dbReference>
<evidence type="ECO:0000256" key="2">
    <source>
        <dbReference type="ARBA" id="ARBA00005748"/>
    </source>
</evidence>